<proteinExistence type="predicted"/>
<dbReference type="Gene3D" id="3.40.50.150">
    <property type="entry name" value="Vaccinia Virus protein VP39"/>
    <property type="match status" value="1"/>
</dbReference>
<dbReference type="InterPro" id="IPR029063">
    <property type="entry name" value="SAM-dependent_MTases_sf"/>
</dbReference>
<dbReference type="GO" id="GO:0008168">
    <property type="term" value="F:methyltransferase activity"/>
    <property type="evidence" value="ECO:0007669"/>
    <property type="project" value="UniProtKB-KW"/>
</dbReference>
<gene>
    <name evidence="1" type="ORF">D9R08_18415</name>
</gene>
<dbReference type="PANTHER" id="PTHR43861">
    <property type="entry name" value="TRANS-ACONITATE 2-METHYLTRANSFERASE-RELATED"/>
    <property type="match status" value="1"/>
</dbReference>
<dbReference type="AlphaFoldDB" id="A0A3L9Y0C4"/>
<dbReference type="CDD" id="cd02440">
    <property type="entry name" value="AdoMet_MTases"/>
    <property type="match status" value="1"/>
</dbReference>
<reference evidence="1 2" key="1">
    <citation type="submission" date="2018-10" db="EMBL/GenBank/DDBJ databases">
        <authorList>
            <person name="Jung H.S."/>
            <person name="Jeon C.O."/>
        </authorList>
    </citation>
    <scope>NUCLEOTIDE SEQUENCE [LARGE SCALE GENOMIC DNA]</scope>
    <source>
        <strain evidence="1 2">MA-7-27</strain>
    </source>
</reference>
<keyword evidence="1" id="KW-0489">Methyltransferase</keyword>
<comment type="caution">
    <text evidence="1">The sequence shown here is derived from an EMBL/GenBank/DDBJ whole genome shotgun (WGS) entry which is preliminary data.</text>
</comment>
<protein>
    <submittedName>
        <fullName evidence="1">Methyltransferase domain-containing protein</fullName>
    </submittedName>
</protein>
<dbReference type="Pfam" id="PF13489">
    <property type="entry name" value="Methyltransf_23"/>
    <property type="match status" value="1"/>
</dbReference>
<sequence length="392" mass="42929">MCRMPVDQNTCCVCGSSELEVLFKARGIGFTLAQSPNDLTSTSATLCKACSHVQTPPLEDIAAYYDTGYQFQLSNPEEDDIYAVLQDGTCVYRSQHQAASVAKLHDLSPGSKVLDYGCGKARSLAMLTEAESAIAPYAFDVSDIYVPLWDQFVPKANQSSYSVPEAWHGKMDLALSFFALEHTADPRGFVREMAQLVRPGGKVHVVIPNMYRNISDLVVIDHAQHFSVPSLRYLFEAAGYTDVAIHDSIHRAAFIVVATRPAEMQEVDVRVSEDIAPVIQAARDVADTWADIAQRITAFEDDHAEATAVIYGSGVYGMFVASTLKDLSRVEAFLDANPYRQGRELMGVPILAPDQVPADATVVYVGLNPKDSRGIIEGVAQLHSTPRDFLFL</sequence>
<dbReference type="SUPFAM" id="SSF53335">
    <property type="entry name" value="S-adenosyl-L-methionine-dependent methyltransferases"/>
    <property type="match status" value="1"/>
</dbReference>
<evidence type="ECO:0000313" key="1">
    <source>
        <dbReference type="EMBL" id="RMA40658.1"/>
    </source>
</evidence>
<accession>A0A3L9Y0C4</accession>
<name>A0A3L9Y0C4_9RHOB</name>
<dbReference type="EMBL" id="RCNT01000014">
    <property type="protein sequence ID" value="RMA40658.1"/>
    <property type="molecule type" value="Genomic_DNA"/>
</dbReference>
<organism evidence="1 2">
    <name type="scientific">Rhodophyticola porphyridii</name>
    <dbReference type="NCBI Taxonomy" id="1852017"/>
    <lineage>
        <taxon>Bacteria</taxon>
        <taxon>Pseudomonadati</taxon>
        <taxon>Pseudomonadota</taxon>
        <taxon>Alphaproteobacteria</taxon>
        <taxon>Rhodobacterales</taxon>
        <taxon>Roseobacteraceae</taxon>
        <taxon>Rhodophyticola</taxon>
    </lineage>
</organism>
<keyword evidence="1" id="KW-0808">Transferase</keyword>
<dbReference type="Proteomes" id="UP000281343">
    <property type="component" value="Unassembled WGS sequence"/>
</dbReference>
<keyword evidence="2" id="KW-1185">Reference proteome</keyword>
<evidence type="ECO:0000313" key="2">
    <source>
        <dbReference type="Proteomes" id="UP000281343"/>
    </source>
</evidence>
<dbReference type="GO" id="GO:0032259">
    <property type="term" value="P:methylation"/>
    <property type="evidence" value="ECO:0007669"/>
    <property type="project" value="UniProtKB-KW"/>
</dbReference>